<protein>
    <submittedName>
        <fullName evidence="1">Uncharacterized protein</fullName>
    </submittedName>
</protein>
<name>A0A7S8FEL4_9BACT</name>
<dbReference type="KEGG" id="nkf:Nkreftii_002398"/>
<dbReference type="Proteomes" id="UP000593737">
    <property type="component" value="Chromosome"/>
</dbReference>
<organism evidence="1 2">
    <name type="scientific">Candidatus Nitrospira kreftii</name>
    <dbReference type="NCBI Taxonomy" id="2652173"/>
    <lineage>
        <taxon>Bacteria</taxon>
        <taxon>Pseudomonadati</taxon>
        <taxon>Nitrospirota</taxon>
        <taxon>Nitrospiria</taxon>
        <taxon>Nitrospirales</taxon>
        <taxon>Nitrospiraceae</taxon>
        <taxon>Nitrospira</taxon>
    </lineage>
</organism>
<reference evidence="1 2" key="1">
    <citation type="journal article" date="2020" name="ISME J.">
        <title>Enrichment and physiological characterization of a novel comammox Nitrospira indicates ammonium inhibition of complete nitrification.</title>
        <authorList>
            <person name="Sakoula D."/>
            <person name="Koch H."/>
            <person name="Frank J."/>
            <person name="Jetten M.S.M."/>
            <person name="van Kessel M.A.H.J."/>
            <person name="Lucker S."/>
        </authorList>
    </citation>
    <scope>NUCLEOTIDE SEQUENCE [LARGE SCALE GENOMIC DNA]</scope>
    <source>
        <strain evidence="1">Comreactor17</strain>
    </source>
</reference>
<accession>A0A7S8FEL4</accession>
<sequence length="113" mass="13067">MHVKGFILEDDKGREFVMGCERPYRQMGRTYVLRGWQRRRLVPVRYSDQELRQITRDVLIALSDLFNSGLQMGNAGTVELHLTTDAMQPIMEQPADTFQTENIAGGVLRRLKK</sequence>
<dbReference type="AlphaFoldDB" id="A0A7S8FEL4"/>
<dbReference type="EMBL" id="CP047423">
    <property type="protein sequence ID" value="QPD04624.1"/>
    <property type="molecule type" value="Genomic_DNA"/>
</dbReference>
<gene>
    <name evidence="1" type="ORF">Nkreftii_002398</name>
</gene>
<evidence type="ECO:0000313" key="1">
    <source>
        <dbReference type="EMBL" id="QPD04624.1"/>
    </source>
</evidence>
<evidence type="ECO:0000313" key="2">
    <source>
        <dbReference type="Proteomes" id="UP000593737"/>
    </source>
</evidence>
<proteinExistence type="predicted"/>